<dbReference type="KEGG" id="kphy:AOZ06_46170"/>
<evidence type="ECO:0000256" key="1">
    <source>
        <dbReference type="SAM" id="MobiDB-lite"/>
    </source>
</evidence>
<evidence type="ECO:0000313" key="3">
    <source>
        <dbReference type="Proteomes" id="UP000063699"/>
    </source>
</evidence>
<proteinExistence type="predicted"/>
<dbReference type="EMBL" id="CP012752">
    <property type="protein sequence ID" value="ALG13273.1"/>
    <property type="molecule type" value="Genomic_DNA"/>
</dbReference>
<dbReference type="STRING" id="860235.AOZ06_46170"/>
<sequence>MVLAVAGCAGPTDQGKSVSNRRTVKATGSFTLDGLRTVDPCALYTDELISSIGKKPSDLPDRNGYSECRHDVSEFRLAIKLGDDLIGAPKQTSKTLAGLGVYETRTSTSCLQTAIVTRDPELGIIAQAGADSADPCPAATKVLESVVKQIAEGKAKYPETKGSLVGLDPCAAMEDKDITQVLGDGAKKQPSDIRYCRFVTKSAYIAVQYSMGRDPATTTKSNNPTKFALPDKKDAYVYKPEVAPNKCQVEWAHRALEANFTENVSVAFEPVDPTPGIDPCTFAKGAAGYVSAKLAKA</sequence>
<evidence type="ECO:0000313" key="2">
    <source>
        <dbReference type="EMBL" id="ALG13273.1"/>
    </source>
</evidence>
<organism evidence="2 3">
    <name type="scientific">Kibdelosporangium phytohabitans</name>
    <dbReference type="NCBI Taxonomy" id="860235"/>
    <lineage>
        <taxon>Bacteria</taxon>
        <taxon>Bacillati</taxon>
        <taxon>Actinomycetota</taxon>
        <taxon>Actinomycetes</taxon>
        <taxon>Pseudonocardiales</taxon>
        <taxon>Pseudonocardiaceae</taxon>
        <taxon>Kibdelosporangium</taxon>
    </lineage>
</organism>
<name>A0A0N9IDU9_9PSEU</name>
<accession>A0A0N9IDU9</accession>
<protein>
    <recommendedName>
        <fullName evidence="4">DUF3558 domain-containing protein</fullName>
    </recommendedName>
</protein>
<dbReference type="AlphaFoldDB" id="A0A0N9IDU9"/>
<gene>
    <name evidence="2" type="ORF">AOZ06_46170</name>
</gene>
<dbReference type="Proteomes" id="UP000063699">
    <property type="component" value="Chromosome"/>
</dbReference>
<reference evidence="2 3" key="1">
    <citation type="submission" date="2015-07" db="EMBL/GenBank/DDBJ databases">
        <title>Genome sequencing of Kibdelosporangium phytohabitans.</title>
        <authorList>
            <person name="Qin S."/>
            <person name="Xing K."/>
        </authorList>
    </citation>
    <scope>NUCLEOTIDE SEQUENCE [LARGE SCALE GENOMIC DNA]</scope>
    <source>
        <strain evidence="2 3">KLBMP1111</strain>
    </source>
</reference>
<keyword evidence="3" id="KW-1185">Reference proteome</keyword>
<evidence type="ECO:0008006" key="4">
    <source>
        <dbReference type="Google" id="ProtNLM"/>
    </source>
</evidence>
<feature type="region of interest" description="Disordered" evidence="1">
    <location>
        <begin position="1"/>
        <end position="20"/>
    </location>
</feature>